<sequence length="84" mass="9618">MEYRPFSWSTERTKAETCLSNIMTSPSRLQPKPSSRSLLWTVPKVHNKPGLSFTRRCLVHKFLTIQLQQKDITSRSPSSIQANG</sequence>
<name>A0A2P2PKV4_RHIMU</name>
<reference evidence="1" key="1">
    <citation type="submission" date="2018-02" db="EMBL/GenBank/DDBJ databases">
        <title>Rhizophora mucronata_Transcriptome.</title>
        <authorList>
            <person name="Meera S.P."/>
            <person name="Sreeshan A."/>
            <person name="Augustine A."/>
        </authorList>
    </citation>
    <scope>NUCLEOTIDE SEQUENCE</scope>
    <source>
        <tissue evidence="1">Leaf</tissue>
    </source>
</reference>
<proteinExistence type="predicted"/>
<dbReference type="EMBL" id="GGEC01074841">
    <property type="protein sequence ID" value="MBX55325.1"/>
    <property type="molecule type" value="Transcribed_RNA"/>
</dbReference>
<accession>A0A2P2PKV4</accession>
<protein>
    <submittedName>
        <fullName evidence="1">Putative thylakoidal processing peptidase 2ic</fullName>
    </submittedName>
</protein>
<dbReference type="AlphaFoldDB" id="A0A2P2PKV4"/>
<organism evidence="1">
    <name type="scientific">Rhizophora mucronata</name>
    <name type="common">Asiatic mangrove</name>
    <dbReference type="NCBI Taxonomy" id="61149"/>
    <lineage>
        <taxon>Eukaryota</taxon>
        <taxon>Viridiplantae</taxon>
        <taxon>Streptophyta</taxon>
        <taxon>Embryophyta</taxon>
        <taxon>Tracheophyta</taxon>
        <taxon>Spermatophyta</taxon>
        <taxon>Magnoliopsida</taxon>
        <taxon>eudicotyledons</taxon>
        <taxon>Gunneridae</taxon>
        <taxon>Pentapetalae</taxon>
        <taxon>rosids</taxon>
        <taxon>fabids</taxon>
        <taxon>Malpighiales</taxon>
        <taxon>Rhizophoraceae</taxon>
        <taxon>Rhizophora</taxon>
    </lineage>
</organism>
<evidence type="ECO:0000313" key="1">
    <source>
        <dbReference type="EMBL" id="MBX55325.1"/>
    </source>
</evidence>